<name>A0AAN7N6Y4_MYCAM</name>
<protein>
    <submittedName>
        <fullName evidence="1">Uncharacterized protein</fullName>
    </submittedName>
</protein>
<keyword evidence="2" id="KW-1185">Reference proteome</keyword>
<dbReference type="EMBL" id="JAUNZN010000005">
    <property type="protein sequence ID" value="KAK4820994.1"/>
    <property type="molecule type" value="Genomic_DNA"/>
</dbReference>
<sequence length="373" mass="41019">MSCDEEIEDASNYLNTEEYKVFSLMKSGIILNNQPPEQILPRHSAPALLTVGARTEEIGFSCNMTFRKAAKRPVGRAATASGFLGEGGSERSQQHLPEDSCIAAAHGGQGGGFGVSTWAHMERVGSKKQGWGICNLFQCFTTLIVKNFFLISSLNLPSFSLKPLHLVLSQQALLKILRGWNKVSLQPSLLQAEQPQLSQPVLVAEVLQPSDHFCGPPLDPLQQLHVLLVLRAPELDTVLQDMVGFLGCECTLLAHVQLFIHQYPQVLLCRAALNPFIPQPVLMVGIAPTQVQDPALGLVEPHEVHTGPLLQVPLDGILSLRCVNRTTQLDVICKLAEGALNPTVYVIDEDIKQYWSQYRPLRDTTHHRSPSGH</sequence>
<gene>
    <name evidence="1" type="ORF">QYF61_009460</name>
</gene>
<organism evidence="1 2">
    <name type="scientific">Mycteria americana</name>
    <name type="common">Wood stork</name>
    <dbReference type="NCBI Taxonomy" id="33587"/>
    <lineage>
        <taxon>Eukaryota</taxon>
        <taxon>Metazoa</taxon>
        <taxon>Chordata</taxon>
        <taxon>Craniata</taxon>
        <taxon>Vertebrata</taxon>
        <taxon>Euteleostomi</taxon>
        <taxon>Archelosauria</taxon>
        <taxon>Archosauria</taxon>
        <taxon>Dinosauria</taxon>
        <taxon>Saurischia</taxon>
        <taxon>Theropoda</taxon>
        <taxon>Coelurosauria</taxon>
        <taxon>Aves</taxon>
        <taxon>Neognathae</taxon>
        <taxon>Neoaves</taxon>
        <taxon>Aequornithes</taxon>
        <taxon>Ciconiiformes</taxon>
        <taxon>Ciconiidae</taxon>
        <taxon>Mycteria</taxon>
    </lineage>
</organism>
<accession>A0AAN7N6Y4</accession>
<comment type="caution">
    <text evidence="1">The sequence shown here is derived from an EMBL/GenBank/DDBJ whole genome shotgun (WGS) entry which is preliminary data.</text>
</comment>
<evidence type="ECO:0000313" key="2">
    <source>
        <dbReference type="Proteomes" id="UP001333110"/>
    </source>
</evidence>
<dbReference type="AlphaFoldDB" id="A0AAN7N6Y4"/>
<evidence type="ECO:0000313" key="1">
    <source>
        <dbReference type="EMBL" id="KAK4820994.1"/>
    </source>
</evidence>
<dbReference type="Proteomes" id="UP001333110">
    <property type="component" value="Unassembled WGS sequence"/>
</dbReference>
<reference evidence="1 2" key="1">
    <citation type="journal article" date="2023" name="J. Hered.">
        <title>Chromosome-level genome of the wood stork (Mycteria americana) provides insight into avian chromosome evolution.</title>
        <authorList>
            <person name="Flamio R. Jr."/>
            <person name="Ramstad K.M."/>
        </authorList>
    </citation>
    <scope>NUCLEOTIDE SEQUENCE [LARGE SCALE GENOMIC DNA]</scope>
    <source>
        <strain evidence="1">JAX WOST 10</strain>
    </source>
</reference>
<proteinExistence type="predicted"/>